<feature type="compositionally biased region" description="Pro residues" evidence="1">
    <location>
        <begin position="30"/>
        <end position="44"/>
    </location>
</feature>
<feature type="region of interest" description="Disordered" evidence="1">
    <location>
        <begin position="1"/>
        <end position="67"/>
    </location>
</feature>
<accession>A0A0E0C726</accession>
<sequence>MLAPVSVVKRRAPSPEPSASSESSDRFPPGGEPAFPPLPLPPPNGKRSRADEGRGDGGGGSGPVCYRPARGASWSLAVIDHALQY</sequence>
<dbReference type="HOGENOM" id="CLU_2516451_0_0_1"/>
<organism evidence="2">
    <name type="scientific">Oryza meridionalis</name>
    <dbReference type="NCBI Taxonomy" id="40149"/>
    <lineage>
        <taxon>Eukaryota</taxon>
        <taxon>Viridiplantae</taxon>
        <taxon>Streptophyta</taxon>
        <taxon>Embryophyta</taxon>
        <taxon>Tracheophyta</taxon>
        <taxon>Spermatophyta</taxon>
        <taxon>Magnoliopsida</taxon>
        <taxon>Liliopsida</taxon>
        <taxon>Poales</taxon>
        <taxon>Poaceae</taxon>
        <taxon>BOP clade</taxon>
        <taxon>Oryzoideae</taxon>
        <taxon>Oryzeae</taxon>
        <taxon>Oryzinae</taxon>
        <taxon>Oryza</taxon>
    </lineage>
</organism>
<dbReference type="Gramene" id="OMERI01G26470.1">
    <property type="protein sequence ID" value="OMERI01G26470.1"/>
    <property type="gene ID" value="OMERI01G26470"/>
</dbReference>
<dbReference type="EnsemblPlants" id="OMERI01G26470.1">
    <property type="protein sequence ID" value="OMERI01G26470.1"/>
    <property type="gene ID" value="OMERI01G26470"/>
</dbReference>
<evidence type="ECO:0000256" key="1">
    <source>
        <dbReference type="SAM" id="MobiDB-lite"/>
    </source>
</evidence>
<reference evidence="2" key="2">
    <citation type="submission" date="2018-05" db="EMBL/GenBank/DDBJ databases">
        <title>OmerRS3 (Oryza meridionalis Reference Sequence Version 3).</title>
        <authorList>
            <person name="Zhang J."/>
            <person name="Kudrna D."/>
            <person name="Lee S."/>
            <person name="Talag J."/>
            <person name="Welchert J."/>
            <person name="Wing R.A."/>
        </authorList>
    </citation>
    <scope>NUCLEOTIDE SEQUENCE [LARGE SCALE GENOMIC DNA]</scope>
    <source>
        <strain evidence="2">cv. OR44</strain>
    </source>
</reference>
<feature type="compositionally biased region" description="Low complexity" evidence="1">
    <location>
        <begin position="17"/>
        <end position="29"/>
    </location>
</feature>
<name>A0A0E0C726_9ORYZ</name>
<protein>
    <submittedName>
        <fullName evidence="2">Uncharacterized protein</fullName>
    </submittedName>
</protein>
<dbReference type="AlphaFoldDB" id="A0A0E0C726"/>
<keyword evidence="3" id="KW-1185">Reference proteome</keyword>
<evidence type="ECO:0000313" key="3">
    <source>
        <dbReference type="Proteomes" id="UP000008021"/>
    </source>
</evidence>
<dbReference type="Proteomes" id="UP000008021">
    <property type="component" value="Chromosome 1"/>
</dbReference>
<evidence type="ECO:0000313" key="2">
    <source>
        <dbReference type="EnsemblPlants" id="OMERI01G26470.1"/>
    </source>
</evidence>
<reference evidence="2" key="1">
    <citation type="submission" date="2015-04" db="UniProtKB">
        <authorList>
            <consortium name="EnsemblPlants"/>
        </authorList>
    </citation>
    <scope>IDENTIFICATION</scope>
</reference>
<proteinExistence type="predicted"/>